<name>A0ABS6GXJ0_MAMLE</name>
<evidence type="ECO:0000313" key="2">
    <source>
        <dbReference type="EMBL" id="MBU6113859.1"/>
    </source>
</evidence>
<protein>
    <submittedName>
        <fullName evidence="2">Polysaccharide pyruvyl transferase family protein</fullName>
    </submittedName>
</protein>
<keyword evidence="2" id="KW-0808">Transferase</keyword>
<organism evidence="2 3">
    <name type="scientific">Mammaliicoccus lentus</name>
    <name type="common">Staphylococcus lentus</name>
    <dbReference type="NCBI Taxonomy" id="42858"/>
    <lineage>
        <taxon>Bacteria</taxon>
        <taxon>Bacillati</taxon>
        <taxon>Bacillota</taxon>
        <taxon>Bacilli</taxon>
        <taxon>Bacillales</taxon>
        <taxon>Staphylococcaceae</taxon>
        <taxon>Mammaliicoccus</taxon>
    </lineage>
</organism>
<comment type="caution">
    <text evidence="2">The sequence shown here is derived from an EMBL/GenBank/DDBJ whole genome shotgun (WGS) entry which is preliminary data.</text>
</comment>
<proteinExistence type="predicted"/>
<keyword evidence="3" id="KW-1185">Reference proteome</keyword>
<dbReference type="RefSeq" id="WP_064211379.1">
    <property type="nucleotide sequence ID" value="NZ_JAHLZN010000012.1"/>
</dbReference>
<reference evidence="2 3" key="1">
    <citation type="submission" date="2021-06" db="EMBL/GenBank/DDBJ databases">
        <title>Staphylococcus lentus K169 genome sequencing.</title>
        <authorList>
            <person name="Sundareshan S."/>
            <person name="Akhila D.S."/>
            <person name="Prachi D."/>
            <person name="Sivakumar R."/>
            <person name="Rajendhran J."/>
            <person name="Isloor S."/>
            <person name="Hegde N.R."/>
        </authorList>
    </citation>
    <scope>NUCLEOTIDE SEQUENCE [LARGE SCALE GENOMIC DNA]</scope>
    <source>
        <strain evidence="2 3">K169</strain>
    </source>
</reference>
<feature type="domain" description="Polysaccharide pyruvyl transferase" evidence="1">
    <location>
        <begin position="30"/>
        <end position="299"/>
    </location>
</feature>
<dbReference type="Proteomes" id="UP000770161">
    <property type="component" value="Unassembled WGS sequence"/>
</dbReference>
<dbReference type="GO" id="GO:0016740">
    <property type="term" value="F:transferase activity"/>
    <property type="evidence" value="ECO:0007669"/>
    <property type="project" value="UniProtKB-KW"/>
</dbReference>
<evidence type="ECO:0000259" key="1">
    <source>
        <dbReference type="Pfam" id="PF04230"/>
    </source>
</evidence>
<dbReference type="InterPro" id="IPR007345">
    <property type="entry name" value="Polysacch_pyruvyl_Trfase"/>
</dbReference>
<dbReference type="EMBL" id="JAHLZN010000012">
    <property type="protein sequence ID" value="MBU6113859.1"/>
    <property type="molecule type" value="Genomic_DNA"/>
</dbReference>
<gene>
    <name evidence="2" type="ORF">KQ656_07800</name>
</gene>
<dbReference type="Pfam" id="PF04230">
    <property type="entry name" value="PS_pyruv_trans"/>
    <property type="match status" value="1"/>
</dbReference>
<accession>A0ABS6GXJ0</accession>
<evidence type="ECO:0000313" key="3">
    <source>
        <dbReference type="Proteomes" id="UP000770161"/>
    </source>
</evidence>
<sequence>MKRYLIRSGIAPNEIKAPEEMILNNLIGGNIGNLIYAYSIYRNLTTENVEIVPDRYRINENDADYINKNYDAYIIPLADAFRDTFVASLKAYTKLFKKLNIPVIVIGAGVKAPIDKNVEDGFSFDKEVKDFVNAVLERSNIIGLRGQITADYLTSLGFKEGVDHVVIGCPSMYAFGRDLKIKDLNLHENSTVAINSSKLSPEHVLKFITSVTDKYDNYYFIPQWMKEFKMTYLGNQKLGENTDFYPNTINDRYYEEDKVRYPLNAKSWIDFMGEMDFAVGARLHGNITATIAGTPSLLLTKDARMKELAEYHNLTHIEESELKSGVTLDELVERLDFHAPEKVQARNFDNFIEFLNKNGLDHIYNYEYYNNPPLDKQLEKIKLPNMLAPINKLSPIEISNRLIGYTELAESKENKTNKTNKELRKKVKKQQAIIKKEYKQIDNLTRVLKRKSTRMGISVGTALSTIKEKIKKE</sequence>